<protein>
    <submittedName>
        <fullName evidence="1">DUF3168 domain-containing protein</fullName>
    </submittedName>
</protein>
<proteinExistence type="predicted"/>
<evidence type="ECO:0000313" key="1">
    <source>
        <dbReference type="EMBL" id="RVV99000.1"/>
    </source>
</evidence>
<dbReference type="Proteomes" id="UP000285908">
    <property type="component" value="Unassembled WGS sequence"/>
</dbReference>
<dbReference type="Gene3D" id="3.30.2000.30">
    <property type="match status" value="1"/>
</dbReference>
<gene>
    <name evidence="1" type="ORF">EKE94_08975</name>
</gene>
<dbReference type="EMBL" id="RQXX01000002">
    <property type="protein sequence ID" value="RVV99000.1"/>
    <property type="molecule type" value="Genomic_DNA"/>
</dbReference>
<accession>A0A438AJW2</accession>
<organism evidence="1 2">
    <name type="scientific">Mesobaculum littorinae</name>
    <dbReference type="NCBI Taxonomy" id="2486419"/>
    <lineage>
        <taxon>Bacteria</taxon>
        <taxon>Pseudomonadati</taxon>
        <taxon>Pseudomonadota</taxon>
        <taxon>Alphaproteobacteria</taxon>
        <taxon>Rhodobacterales</taxon>
        <taxon>Roseobacteraceae</taxon>
        <taxon>Mesobaculum</taxon>
    </lineage>
</organism>
<dbReference type="InterPro" id="IPR021508">
    <property type="entry name" value="Gp17-like"/>
</dbReference>
<keyword evidence="2" id="KW-1185">Reference proteome</keyword>
<name>A0A438AJW2_9RHOB</name>
<dbReference type="AlphaFoldDB" id="A0A438AJW2"/>
<dbReference type="InterPro" id="IPR053745">
    <property type="entry name" value="Viral_Tail_Comp_sf"/>
</dbReference>
<dbReference type="RefSeq" id="WP_127906233.1">
    <property type="nucleotide sequence ID" value="NZ_RQXX01000002.1"/>
</dbReference>
<evidence type="ECO:0000313" key="2">
    <source>
        <dbReference type="Proteomes" id="UP000285908"/>
    </source>
</evidence>
<dbReference type="Pfam" id="PF11367">
    <property type="entry name" value="Tail_completion_gp17"/>
    <property type="match status" value="1"/>
</dbReference>
<sequence>MSYANAGAVQAAVYDILSGDTALTALVGTAVFDMPPEGTLPDLFVVIGEEVVRPRDSAMVQAAHHDLVVSVVGRTGGFAQAKAAAAAVDAALRGAAPDLPGARLVGLWFQKARARRTEGGGARQIDLSFRAMVESN</sequence>
<dbReference type="OrthoDB" id="7644395at2"/>
<reference evidence="1 2" key="1">
    <citation type="submission" date="2018-11" db="EMBL/GenBank/DDBJ databases">
        <title>Mesobaculum littorinae gen. nov., sp. nov., isolated from Littorina scabra that represents a novel genus of the order Rhodobacteraceae.</title>
        <authorList>
            <person name="Li F."/>
        </authorList>
    </citation>
    <scope>NUCLEOTIDE SEQUENCE [LARGE SCALE GENOMIC DNA]</scope>
    <source>
        <strain evidence="1 2">M0103</strain>
    </source>
</reference>
<comment type="caution">
    <text evidence="1">The sequence shown here is derived from an EMBL/GenBank/DDBJ whole genome shotgun (WGS) entry which is preliminary data.</text>
</comment>